<protein>
    <recommendedName>
        <fullName evidence="5">ABC transporter domain-containing protein</fullName>
    </recommendedName>
</protein>
<feature type="domain" description="ABC transporter" evidence="5">
    <location>
        <begin position="276"/>
        <end position="502"/>
    </location>
</feature>
<dbReference type="AlphaFoldDB" id="A0A9P5G4R6"/>
<dbReference type="EMBL" id="QQZK01000058">
    <property type="protein sequence ID" value="KAF5099540.1"/>
    <property type="molecule type" value="Genomic_DNA"/>
</dbReference>
<dbReference type="Pfam" id="PF00005">
    <property type="entry name" value="ABC_tran"/>
    <property type="match status" value="2"/>
</dbReference>
<comment type="caution">
    <text evidence="6">The sequence shown here is derived from an EMBL/GenBank/DDBJ whole genome shotgun (WGS) entry which is preliminary data.</text>
</comment>
<keyword evidence="3" id="KW-0547">Nucleotide-binding</keyword>
<proteinExistence type="inferred from homology"/>
<dbReference type="SUPFAM" id="SSF52540">
    <property type="entry name" value="P-loop containing nucleoside triphosphate hydrolases"/>
    <property type="match status" value="2"/>
</dbReference>
<dbReference type="InterPro" id="IPR027417">
    <property type="entry name" value="P-loop_NTPase"/>
</dbReference>
<dbReference type="PROSITE" id="PS50893">
    <property type="entry name" value="ABC_TRANSPORTER_2"/>
    <property type="match status" value="2"/>
</dbReference>
<dbReference type="Gene3D" id="3.40.50.300">
    <property type="entry name" value="P-loop containing nucleotide triphosphate hydrolases"/>
    <property type="match status" value="2"/>
</dbReference>
<dbReference type="GO" id="GO:0005524">
    <property type="term" value="F:ATP binding"/>
    <property type="evidence" value="ECO:0007669"/>
    <property type="project" value="UniProtKB-KW"/>
</dbReference>
<dbReference type="SMART" id="SM00382">
    <property type="entry name" value="AAA"/>
    <property type="match status" value="1"/>
</dbReference>
<name>A0A9P5G4R6_GEOCN</name>
<gene>
    <name evidence="6" type="ORF">DV451_002939</name>
</gene>
<evidence type="ECO:0000313" key="6">
    <source>
        <dbReference type="EMBL" id="KAF5099540.1"/>
    </source>
</evidence>
<evidence type="ECO:0000259" key="5">
    <source>
        <dbReference type="PROSITE" id="PS50893"/>
    </source>
</evidence>
<dbReference type="Proteomes" id="UP000750522">
    <property type="component" value="Unassembled WGS sequence"/>
</dbReference>
<evidence type="ECO:0000256" key="1">
    <source>
        <dbReference type="ARBA" id="ARBA00005417"/>
    </source>
</evidence>
<sequence length="502" mass="56574">MPAMTNAKLPVIVLDRCMVRPLSDTVKTAVFTNPLSLTIRPSERWAVTGPRKNELLRVLAGRDIVVPPLSRQYPFLQKAAWPSQVTQFLEFRGSVPVSHLSARYEHFRDEFDISLTEFLCQALGVPNEPHNYEVSKVMHQLRLDGLGDRWIVGLSNGQMRRARLAKALLKHPRLLLIDDPYLGLDPSSRETLSDVLELLPPNPHVLLGLRVQDRFPDWITHVAVTDTNGIAAQGPLHEVEPHLTALRRAEREKTAATLRSHSLRKTAVAKSDDIILKIDKISIGYNGQPVLKDLSWKVRRGEKWHLRGDNGTGKSTLLSLITADHPQSWNSKIIINGKPRKTGNHSYFSINEIIGHAAPEIHTLFPLKLSVFDAVSTGYVVGSMIPPRENLTPEQRAHINELLTEFNLDPDTPLSELSISDQKTVLFLRAIVKHPDILILDEAFSAMDSWRVEQCKQFMSNWQGTVITVGHIDEELPLCDKYIRLLPGPKTPEEGDINHHHE</sequence>
<comment type="similarity">
    <text evidence="1">Belongs to the ABC transporter superfamily.</text>
</comment>
<dbReference type="InterPro" id="IPR003593">
    <property type="entry name" value="AAA+_ATPase"/>
</dbReference>
<accession>A0A9P5G4R6</accession>
<evidence type="ECO:0000313" key="7">
    <source>
        <dbReference type="Proteomes" id="UP000750522"/>
    </source>
</evidence>
<organism evidence="6 7">
    <name type="scientific">Geotrichum candidum</name>
    <name type="common">Oospora lactis</name>
    <name type="synonym">Dipodascus geotrichum</name>
    <dbReference type="NCBI Taxonomy" id="1173061"/>
    <lineage>
        <taxon>Eukaryota</taxon>
        <taxon>Fungi</taxon>
        <taxon>Dikarya</taxon>
        <taxon>Ascomycota</taxon>
        <taxon>Saccharomycotina</taxon>
        <taxon>Dipodascomycetes</taxon>
        <taxon>Dipodascales</taxon>
        <taxon>Dipodascaceae</taxon>
        <taxon>Geotrichum</taxon>
    </lineage>
</organism>
<dbReference type="GO" id="GO:0016887">
    <property type="term" value="F:ATP hydrolysis activity"/>
    <property type="evidence" value="ECO:0007669"/>
    <property type="project" value="InterPro"/>
</dbReference>
<reference evidence="6" key="1">
    <citation type="journal article" date="2020" name="Front. Microbiol.">
        <title>Phenotypic and Genetic Characterization of the Cheese Ripening Yeast Geotrichum candidum.</title>
        <authorList>
            <person name="Perkins V."/>
            <person name="Vignola S."/>
            <person name="Lessard M.H."/>
            <person name="Plante P.L."/>
            <person name="Corbeil J."/>
            <person name="Dugat-Bony E."/>
            <person name="Frenette M."/>
            <person name="Labrie S."/>
        </authorList>
    </citation>
    <scope>NUCLEOTIDE SEQUENCE</scope>
    <source>
        <strain evidence="6">LMA-70</strain>
    </source>
</reference>
<keyword evidence="4" id="KW-0067">ATP-binding</keyword>
<dbReference type="PANTHER" id="PTHR43117">
    <property type="entry name" value="OSMOPROTECTANT IMPORT ATP-BINDING PROTEIN OSMV"/>
    <property type="match status" value="1"/>
</dbReference>
<dbReference type="InterPro" id="IPR003439">
    <property type="entry name" value="ABC_transporter-like_ATP-bd"/>
</dbReference>
<evidence type="ECO:0000256" key="3">
    <source>
        <dbReference type="ARBA" id="ARBA00022741"/>
    </source>
</evidence>
<evidence type="ECO:0000256" key="4">
    <source>
        <dbReference type="ARBA" id="ARBA00022840"/>
    </source>
</evidence>
<feature type="domain" description="ABC transporter" evidence="5">
    <location>
        <begin position="17"/>
        <end position="252"/>
    </location>
</feature>
<evidence type="ECO:0000256" key="2">
    <source>
        <dbReference type="ARBA" id="ARBA00022448"/>
    </source>
</evidence>
<keyword evidence="2" id="KW-0813">Transport</keyword>
<dbReference type="PANTHER" id="PTHR43117:SF4">
    <property type="entry name" value="OSMOPROTECTANT IMPORT ATP-BINDING PROTEIN OSMV"/>
    <property type="match status" value="1"/>
</dbReference>
<reference evidence="6" key="2">
    <citation type="submission" date="2020-01" db="EMBL/GenBank/DDBJ databases">
        <authorList>
            <person name="Perkins V."/>
            <person name="Lessard M.-H."/>
            <person name="Dugat-Bony E."/>
            <person name="Frenette M."/>
            <person name="Labrie S."/>
        </authorList>
    </citation>
    <scope>NUCLEOTIDE SEQUENCE</scope>
    <source>
        <strain evidence="6">LMA-70</strain>
    </source>
</reference>